<accession>A0ABR3U6U7</accession>
<evidence type="ECO:0000313" key="2">
    <source>
        <dbReference type="Proteomes" id="UP001578633"/>
    </source>
</evidence>
<evidence type="ECO:0000313" key="1">
    <source>
        <dbReference type="EMBL" id="KAL1792136.1"/>
    </source>
</evidence>
<reference evidence="1 2" key="1">
    <citation type="submission" date="2024-09" db="EMBL/GenBank/DDBJ databases">
        <title>T2T genomes of carrot and Alternaria dauci and their utility for understanding host-pathogen interaction during carrot leaf blight disease.</title>
        <authorList>
            <person name="Liu W."/>
            <person name="Xu S."/>
            <person name="Ou C."/>
            <person name="Liu X."/>
            <person name="Zhuang F."/>
            <person name="Deng X.W."/>
        </authorList>
    </citation>
    <scope>NUCLEOTIDE SEQUENCE [LARGE SCALE GENOMIC DNA]</scope>
    <source>
        <strain evidence="1 2">A2016</strain>
    </source>
</reference>
<organism evidence="1 2">
    <name type="scientific">Alternaria dauci</name>
    <dbReference type="NCBI Taxonomy" id="48095"/>
    <lineage>
        <taxon>Eukaryota</taxon>
        <taxon>Fungi</taxon>
        <taxon>Dikarya</taxon>
        <taxon>Ascomycota</taxon>
        <taxon>Pezizomycotina</taxon>
        <taxon>Dothideomycetes</taxon>
        <taxon>Pleosporomycetidae</taxon>
        <taxon>Pleosporales</taxon>
        <taxon>Pleosporineae</taxon>
        <taxon>Pleosporaceae</taxon>
        <taxon>Alternaria</taxon>
        <taxon>Alternaria sect. Porri</taxon>
    </lineage>
</organism>
<proteinExistence type="predicted"/>
<name>A0ABR3U6U7_9PLEO</name>
<dbReference type="Proteomes" id="UP001578633">
    <property type="component" value="Chromosome 10"/>
</dbReference>
<dbReference type="EMBL" id="JBHGVX010000010">
    <property type="protein sequence ID" value="KAL1792136.1"/>
    <property type="molecule type" value="Genomic_DNA"/>
</dbReference>
<dbReference type="RefSeq" id="XP_069302720.1">
    <property type="nucleotide sequence ID" value="XM_069456051.1"/>
</dbReference>
<gene>
    <name evidence="1" type="ORF">ACET3X_009887</name>
</gene>
<keyword evidence="2" id="KW-1185">Reference proteome</keyword>
<protein>
    <submittedName>
        <fullName evidence="1">Uncharacterized protein</fullName>
    </submittedName>
</protein>
<comment type="caution">
    <text evidence="1">The sequence shown here is derived from an EMBL/GenBank/DDBJ whole genome shotgun (WGS) entry which is preliminary data.</text>
</comment>
<dbReference type="GeneID" id="96090209"/>
<sequence>MASVMVSVPPELYVEIPPTVLYAELCNQRDHAIPGTPASNFSVDEPVWPTDNATAMTRARLLSAYFGVVPLDMQHAVVGVGQNPEAVKLANQLFKKVRKNIQTERYGRGSFIQEFVKRKVSTLDFQTLVTNWTLDARICEIEVTGETPAAAAIRNANRTVYETALTELRQLWRDTYEQAFRSASANVDIAGGLKKKRYERARDLYYIMKDNPPASQPNIGQLSARECEQAKEVPFAFRAKQDRLAVFRGYMKKDIVASHFSTVMNVVDVRRLAVNAVVPEGRPRIPAFWTMVSNHWANACDLINSMIISFQVDARSEELLMDPGLRSTGYAWSDRTFECYDQIRGLFDYLGFFNEHYGSWTDTPILKAENRGIKRARNYHAGAGGGAGTEN</sequence>